<evidence type="ECO:0008006" key="4">
    <source>
        <dbReference type="Google" id="ProtNLM"/>
    </source>
</evidence>
<accession>A0ABP7MRW3</accession>
<feature type="signal peptide" evidence="1">
    <location>
        <begin position="1"/>
        <end position="23"/>
    </location>
</feature>
<name>A0ABP7MRW3_9GAMM</name>
<gene>
    <name evidence="2" type="ORF">GCM10022277_26740</name>
</gene>
<dbReference type="EMBL" id="BAABBN010000007">
    <property type="protein sequence ID" value="GAA3928872.1"/>
    <property type="molecule type" value="Genomic_DNA"/>
</dbReference>
<feature type="chain" id="PRO_5046143846" description="Fibronectin type-III domain-containing protein" evidence="1">
    <location>
        <begin position="24"/>
        <end position="250"/>
    </location>
</feature>
<dbReference type="RefSeq" id="WP_344799047.1">
    <property type="nucleotide sequence ID" value="NZ_BAABBN010000007.1"/>
</dbReference>
<organism evidence="2 3">
    <name type="scientific">Litoribacillus peritrichatus</name>
    <dbReference type="NCBI Taxonomy" id="718191"/>
    <lineage>
        <taxon>Bacteria</taxon>
        <taxon>Pseudomonadati</taxon>
        <taxon>Pseudomonadota</taxon>
        <taxon>Gammaproteobacteria</taxon>
        <taxon>Oceanospirillales</taxon>
        <taxon>Oceanospirillaceae</taxon>
        <taxon>Litoribacillus</taxon>
    </lineage>
</organism>
<protein>
    <recommendedName>
        <fullName evidence="4">Fibronectin type-III domain-containing protein</fullName>
    </recommendedName>
</protein>
<keyword evidence="3" id="KW-1185">Reference proteome</keyword>
<proteinExistence type="predicted"/>
<comment type="caution">
    <text evidence="2">The sequence shown here is derived from an EMBL/GenBank/DDBJ whole genome shotgun (WGS) entry which is preliminary data.</text>
</comment>
<keyword evidence="1" id="KW-0732">Signal</keyword>
<sequence>MNAPKLTAGLAAALCMTSLFAQADDDEFPFDEADLYFEMNHTDGDLGIHALIDGDPWKKLTIEDPTDRKMMVIKVKGKLKQQGLTELFFESAEPPFDELAPEDFFARFPEGEYEIEGITLEGEELESSAWLSHVMPAPAEDIYVSGVAASDDCDDDVPEVSAPVTIEWAPVVRSHPDVGEYGVIEVTKYQLVVEREEPELLVYSVDLPSDVTSFSVPEAFTDLGEEFKYEILVREASGNQTAVESCFAME</sequence>
<reference evidence="3" key="1">
    <citation type="journal article" date="2019" name="Int. J. Syst. Evol. Microbiol.">
        <title>The Global Catalogue of Microorganisms (GCM) 10K type strain sequencing project: providing services to taxonomists for standard genome sequencing and annotation.</title>
        <authorList>
            <consortium name="The Broad Institute Genomics Platform"/>
            <consortium name="The Broad Institute Genome Sequencing Center for Infectious Disease"/>
            <person name="Wu L."/>
            <person name="Ma J."/>
        </authorList>
    </citation>
    <scope>NUCLEOTIDE SEQUENCE [LARGE SCALE GENOMIC DNA]</scope>
    <source>
        <strain evidence="3">JCM 17551</strain>
    </source>
</reference>
<evidence type="ECO:0000256" key="1">
    <source>
        <dbReference type="SAM" id="SignalP"/>
    </source>
</evidence>
<evidence type="ECO:0000313" key="3">
    <source>
        <dbReference type="Proteomes" id="UP001501565"/>
    </source>
</evidence>
<evidence type="ECO:0000313" key="2">
    <source>
        <dbReference type="EMBL" id="GAA3928872.1"/>
    </source>
</evidence>
<dbReference type="Proteomes" id="UP001501565">
    <property type="component" value="Unassembled WGS sequence"/>
</dbReference>